<dbReference type="AlphaFoldDB" id="A0A7S1MM77"/>
<evidence type="ECO:0000256" key="1">
    <source>
        <dbReference type="SAM" id="MobiDB-lite"/>
    </source>
</evidence>
<gene>
    <name evidence="2" type="ORF">ACAT0790_LOCUS23847</name>
</gene>
<organism evidence="2">
    <name type="scientific">Alexandrium catenella</name>
    <name type="common">Red tide dinoflagellate</name>
    <name type="synonym">Gonyaulax catenella</name>
    <dbReference type="NCBI Taxonomy" id="2925"/>
    <lineage>
        <taxon>Eukaryota</taxon>
        <taxon>Sar</taxon>
        <taxon>Alveolata</taxon>
        <taxon>Dinophyceae</taxon>
        <taxon>Gonyaulacales</taxon>
        <taxon>Pyrocystaceae</taxon>
        <taxon>Alexandrium</taxon>
    </lineage>
</organism>
<accession>A0A7S1MM77</accession>
<name>A0A7S1MM77_ALECA</name>
<dbReference type="EMBL" id="HBGE01039566">
    <property type="protein sequence ID" value="CAD9134595.1"/>
    <property type="molecule type" value="Transcribed_RNA"/>
</dbReference>
<sequence length="105" mass="9934">MAVGALACRTGPWEIPLCGLTPAQLVKGGVCAPGGITASGSGRGAGHGNGGDWAPLGVMTSAGAPTNACGCLSRACEPRRADAGAGACWGSAGGATPGQAADREV</sequence>
<protein>
    <submittedName>
        <fullName evidence="2">Uncharacterized protein</fullName>
    </submittedName>
</protein>
<proteinExistence type="predicted"/>
<feature type="region of interest" description="Disordered" evidence="1">
    <location>
        <begin position="84"/>
        <end position="105"/>
    </location>
</feature>
<evidence type="ECO:0000313" key="2">
    <source>
        <dbReference type="EMBL" id="CAD9134595.1"/>
    </source>
</evidence>
<reference evidence="2" key="1">
    <citation type="submission" date="2021-01" db="EMBL/GenBank/DDBJ databases">
        <authorList>
            <person name="Corre E."/>
            <person name="Pelletier E."/>
            <person name="Niang G."/>
            <person name="Scheremetjew M."/>
            <person name="Finn R."/>
            <person name="Kale V."/>
            <person name="Holt S."/>
            <person name="Cochrane G."/>
            <person name="Meng A."/>
            <person name="Brown T."/>
            <person name="Cohen L."/>
        </authorList>
    </citation>
    <scope>NUCLEOTIDE SEQUENCE</scope>
    <source>
        <strain evidence="2">OF101</strain>
    </source>
</reference>